<dbReference type="AlphaFoldDB" id="A0AA42B429"/>
<keyword evidence="3" id="KW-1185">Reference proteome</keyword>
<feature type="signal peptide" evidence="1">
    <location>
        <begin position="1"/>
        <end position="28"/>
    </location>
</feature>
<comment type="caution">
    <text evidence="2">The sequence shown here is derived from an EMBL/GenBank/DDBJ whole genome shotgun (WGS) entry which is preliminary data.</text>
</comment>
<feature type="chain" id="PRO_5041279897" evidence="1">
    <location>
        <begin position="29"/>
        <end position="124"/>
    </location>
</feature>
<dbReference type="EMBL" id="JAJJMA010327242">
    <property type="protein sequence ID" value="MCL7050384.1"/>
    <property type="molecule type" value="Genomic_DNA"/>
</dbReference>
<sequence>MEGGGRSLMRMIAMVLFVVGMFIGKISASSGPVLDFAVCFNPCYNDCMSPNPKSTYLSRTCTSKCVPLCAKKPEDFEVCFNPSYDECMKPNPESEDLSITCIAKCVPPCLKLSPLDSHRKSLAN</sequence>
<reference evidence="2" key="1">
    <citation type="submission" date="2022-03" db="EMBL/GenBank/DDBJ databases">
        <title>A functionally conserved STORR gene fusion in Papaver species that diverged 16.8 million years ago.</title>
        <authorList>
            <person name="Catania T."/>
        </authorList>
    </citation>
    <scope>NUCLEOTIDE SEQUENCE</scope>
    <source>
        <strain evidence="2">S-191538</strain>
    </source>
</reference>
<dbReference type="Proteomes" id="UP001177140">
    <property type="component" value="Unassembled WGS sequence"/>
</dbReference>
<name>A0AA42B429_PAPNU</name>
<evidence type="ECO:0000313" key="3">
    <source>
        <dbReference type="Proteomes" id="UP001177140"/>
    </source>
</evidence>
<evidence type="ECO:0000256" key="1">
    <source>
        <dbReference type="SAM" id="SignalP"/>
    </source>
</evidence>
<evidence type="ECO:0000313" key="2">
    <source>
        <dbReference type="EMBL" id="MCL7050384.1"/>
    </source>
</evidence>
<keyword evidence="1" id="KW-0732">Signal</keyword>
<gene>
    <name evidence="2" type="ORF">MKW94_030362</name>
</gene>
<accession>A0AA42B429</accession>
<proteinExistence type="predicted"/>
<organism evidence="2 3">
    <name type="scientific">Papaver nudicaule</name>
    <name type="common">Iceland poppy</name>
    <dbReference type="NCBI Taxonomy" id="74823"/>
    <lineage>
        <taxon>Eukaryota</taxon>
        <taxon>Viridiplantae</taxon>
        <taxon>Streptophyta</taxon>
        <taxon>Embryophyta</taxon>
        <taxon>Tracheophyta</taxon>
        <taxon>Spermatophyta</taxon>
        <taxon>Magnoliopsida</taxon>
        <taxon>Ranunculales</taxon>
        <taxon>Papaveraceae</taxon>
        <taxon>Papaveroideae</taxon>
        <taxon>Papaver</taxon>
    </lineage>
</organism>
<protein>
    <submittedName>
        <fullName evidence="2">Uncharacterized protein</fullName>
    </submittedName>
</protein>